<keyword evidence="1" id="KW-1133">Transmembrane helix</keyword>
<dbReference type="HOGENOM" id="CLU_2572757_0_0_9"/>
<feature type="transmembrane region" description="Helical" evidence="1">
    <location>
        <begin position="31"/>
        <end position="54"/>
    </location>
</feature>
<keyword evidence="1" id="KW-0472">Membrane</keyword>
<feature type="transmembrane region" description="Helical" evidence="1">
    <location>
        <begin position="7"/>
        <end position="25"/>
    </location>
</feature>
<keyword evidence="3" id="KW-1185">Reference proteome</keyword>
<organism evidence="2 3">
    <name type="scientific">Thermincola potens (strain JR)</name>
    <dbReference type="NCBI Taxonomy" id="635013"/>
    <lineage>
        <taxon>Bacteria</taxon>
        <taxon>Bacillati</taxon>
        <taxon>Bacillota</taxon>
        <taxon>Clostridia</taxon>
        <taxon>Eubacteriales</taxon>
        <taxon>Thermincolaceae</taxon>
        <taxon>Thermincola</taxon>
    </lineage>
</organism>
<dbReference type="STRING" id="635013.TherJR_0407"/>
<dbReference type="KEGG" id="tjr:TherJR_0407"/>
<dbReference type="EMBL" id="CP002028">
    <property type="protein sequence ID" value="ADG81293.1"/>
    <property type="molecule type" value="Genomic_DNA"/>
</dbReference>
<name>D5XAJ4_THEPJ</name>
<accession>D5XAJ4</accession>
<dbReference type="PROSITE" id="PS51257">
    <property type="entry name" value="PROKAR_LIPOPROTEIN"/>
    <property type="match status" value="1"/>
</dbReference>
<gene>
    <name evidence="2" type="ordered locus">TherJR_0407</name>
</gene>
<evidence type="ECO:0000313" key="2">
    <source>
        <dbReference type="EMBL" id="ADG81293.1"/>
    </source>
</evidence>
<reference evidence="2 3" key="1">
    <citation type="submission" date="2010-05" db="EMBL/GenBank/DDBJ databases">
        <title>Complete sequence of Thermincola sp. JR.</title>
        <authorList>
            <consortium name="US DOE Joint Genome Institute"/>
            <person name="Lucas S."/>
            <person name="Copeland A."/>
            <person name="Lapidus A."/>
            <person name="Cheng J.-F."/>
            <person name="Bruce D."/>
            <person name="Goodwin L."/>
            <person name="Pitluck S."/>
            <person name="Chertkov O."/>
            <person name="Detter J.C."/>
            <person name="Han C."/>
            <person name="Tapia R."/>
            <person name="Land M."/>
            <person name="Hauser L."/>
            <person name="Kyrpides N."/>
            <person name="Mikhailova N."/>
            <person name="Hazen T.C."/>
            <person name="Woyke T."/>
        </authorList>
    </citation>
    <scope>NUCLEOTIDE SEQUENCE [LARGE SCALE GENOMIC DNA]</scope>
    <source>
        <strain evidence="2 3">JR</strain>
    </source>
</reference>
<dbReference type="RefSeq" id="WP_013119316.1">
    <property type="nucleotide sequence ID" value="NC_014152.1"/>
</dbReference>
<evidence type="ECO:0000256" key="1">
    <source>
        <dbReference type="SAM" id="Phobius"/>
    </source>
</evidence>
<keyword evidence="2" id="KW-0449">Lipoprotein</keyword>
<keyword evidence="1" id="KW-0812">Transmembrane</keyword>
<sequence length="86" mass="9910">MGRERQFLVSCFISLACIFIGALIGNPIRPIHHVLTAVAFLFGFRALVLYFGWLPQNGERIYMAIVFILTILFFLLGNIYSKRERD</sequence>
<proteinExistence type="predicted"/>
<feature type="transmembrane region" description="Helical" evidence="1">
    <location>
        <begin position="61"/>
        <end position="80"/>
    </location>
</feature>
<protein>
    <submittedName>
        <fullName evidence="2">LspA lipoprotein signal peptidase</fullName>
    </submittedName>
</protein>
<evidence type="ECO:0000313" key="3">
    <source>
        <dbReference type="Proteomes" id="UP000002377"/>
    </source>
</evidence>
<dbReference type="Proteomes" id="UP000002377">
    <property type="component" value="Chromosome"/>
</dbReference>
<dbReference type="AlphaFoldDB" id="D5XAJ4"/>